<accession>A0A2T7P609</accession>
<name>A0A2T7P609_POMCA</name>
<evidence type="ECO:0000313" key="1">
    <source>
        <dbReference type="EMBL" id="PVD28864.1"/>
    </source>
</evidence>
<dbReference type="PANTHER" id="PTHR33206:SF1">
    <property type="entry name" value="DNA-DIRECTED DNA POLYMERASE"/>
    <property type="match status" value="1"/>
</dbReference>
<gene>
    <name evidence="1" type="ORF">C0Q70_11459</name>
</gene>
<evidence type="ECO:0000313" key="2">
    <source>
        <dbReference type="Proteomes" id="UP000245119"/>
    </source>
</evidence>
<comment type="caution">
    <text evidence="1">The sequence shown here is derived from an EMBL/GenBank/DDBJ whole genome shotgun (WGS) entry which is preliminary data.</text>
</comment>
<keyword evidence="2" id="KW-1185">Reference proteome</keyword>
<dbReference type="Proteomes" id="UP000245119">
    <property type="component" value="Linkage Group LG6"/>
</dbReference>
<dbReference type="OrthoDB" id="10053808at2759"/>
<dbReference type="EMBL" id="PZQS01000006">
    <property type="protein sequence ID" value="PVD28864.1"/>
    <property type="molecule type" value="Genomic_DNA"/>
</dbReference>
<dbReference type="PANTHER" id="PTHR33206">
    <property type="entry name" value="PROTEIN CBG10425"/>
    <property type="match status" value="1"/>
</dbReference>
<sequence>MMAECVNSTDRFTGYKLSARHLTLHEEDKGDETKESEKPPSRRYISTVPISQDSSHVAHRVCSVFTLDSQITFYATLGVDMVKDAISAPIIKLCYLFKTSDVYFSLFNNKTKDIHSLLRDNITGGPSIIFHRNHEKSQTCIRNNLSKPVQSIEGFDANALYLWALCQNMPTEHPIIRKKDNNFKGEKRDVYGQKCREWLEWLGKRRIRVDGWDSETQTVYQFHGCLFHGHENCSLTRGHVINPFNKKPLVELREKTR</sequence>
<proteinExistence type="predicted"/>
<evidence type="ECO:0008006" key="3">
    <source>
        <dbReference type="Google" id="ProtNLM"/>
    </source>
</evidence>
<organism evidence="1 2">
    <name type="scientific">Pomacea canaliculata</name>
    <name type="common">Golden apple snail</name>
    <dbReference type="NCBI Taxonomy" id="400727"/>
    <lineage>
        <taxon>Eukaryota</taxon>
        <taxon>Metazoa</taxon>
        <taxon>Spiralia</taxon>
        <taxon>Lophotrochozoa</taxon>
        <taxon>Mollusca</taxon>
        <taxon>Gastropoda</taxon>
        <taxon>Caenogastropoda</taxon>
        <taxon>Architaenioglossa</taxon>
        <taxon>Ampullarioidea</taxon>
        <taxon>Ampullariidae</taxon>
        <taxon>Pomacea</taxon>
    </lineage>
</organism>
<reference evidence="1 2" key="1">
    <citation type="submission" date="2018-04" db="EMBL/GenBank/DDBJ databases">
        <title>The genome of golden apple snail Pomacea canaliculata provides insight into stress tolerance and invasive adaptation.</title>
        <authorList>
            <person name="Liu C."/>
            <person name="Liu B."/>
            <person name="Ren Y."/>
            <person name="Zhang Y."/>
            <person name="Wang H."/>
            <person name="Li S."/>
            <person name="Jiang F."/>
            <person name="Yin L."/>
            <person name="Zhang G."/>
            <person name="Qian W."/>
            <person name="Fan W."/>
        </authorList>
    </citation>
    <scope>NUCLEOTIDE SEQUENCE [LARGE SCALE GENOMIC DNA]</scope>
    <source>
        <strain evidence="1">SZHN2017</strain>
        <tissue evidence="1">Muscle</tissue>
    </source>
</reference>
<dbReference type="AlphaFoldDB" id="A0A2T7P609"/>
<protein>
    <recommendedName>
        <fullName evidence="3">DNA-directed DNA polymerase</fullName>
    </recommendedName>
</protein>